<comment type="caution">
    <text evidence="2">The sequence shown here is derived from an EMBL/GenBank/DDBJ whole genome shotgun (WGS) entry which is preliminary data.</text>
</comment>
<dbReference type="Proteomes" id="UP001628179">
    <property type="component" value="Unassembled WGS sequence"/>
</dbReference>
<dbReference type="RefSeq" id="XP_070917820.1">
    <property type="nucleotide sequence ID" value="XM_071061719.1"/>
</dbReference>
<feature type="region of interest" description="Disordered" evidence="1">
    <location>
        <begin position="96"/>
        <end position="115"/>
    </location>
</feature>
<name>A0ABQ0GE93_9PEZI</name>
<keyword evidence="3" id="KW-1185">Reference proteome</keyword>
<evidence type="ECO:0000313" key="3">
    <source>
        <dbReference type="Proteomes" id="UP001628179"/>
    </source>
</evidence>
<dbReference type="EMBL" id="BAAFSV010000003">
    <property type="protein sequence ID" value="GAB1316089.1"/>
    <property type="molecule type" value="Genomic_DNA"/>
</dbReference>
<sequence>MLIRRDYQAPPPPASVKNADFGDILVKLRQRRTRLSKDPDRNAKEIKETDKEIHVVELEQEKMRHETTLKDESISEKQRKATKELLKEVDDKLKELEHPAPAAGDIADGMILQKK</sequence>
<gene>
    <name evidence="2" type="ORF">MFIFM68171_06299</name>
</gene>
<dbReference type="GeneID" id="98177042"/>
<proteinExistence type="predicted"/>
<protein>
    <submittedName>
        <fullName evidence="2">Uncharacterized protein</fullName>
    </submittedName>
</protein>
<accession>A0ABQ0GE93</accession>
<evidence type="ECO:0000256" key="1">
    <source>
        <dbReference type="SAM" id="MobiDB-lite"/>
    </source>
</evidence>
<reference evidence="2 3" key="1">
    <citation type="submission" date="2024-09" db="EMBL/GenBank/DDBJ databases">
        <title>Itraconazole resistance in Madurella fahalii resulting from another homologue of gene encoding cytochrome P450 14-alpha sterol demethylase (CYP51).</title>
        <authorList>
            <person name="Yoshioka I."/>
            <person name="Fahal A.H."/>
            <person name="Kaneko S."/>
            <person name="Yaguchi T."/>
        </authorList>
    </citation>
    <scope>NUCLEOTIDE SEQUENCE [LARGE SCALE GENOMIC DNA]</scope>
    <source>
        <strain evidence="2 3">IFM 68171</strain>
    </source>
</reference>
<organism evidence="2 3">
    <name type="scientific">Madurella fahalii</name>
    <dbReference type="NCBI Taxonomy" id="1157608"/>
    <lineage>
        <taxon>Eukaryota</taxon>
        <taxon>Fungi</taxon>
        <taxon>Dikarya</taxon>
        <taxon>Ascomycota</taxon>
        <taxon>Pezizomycotina</taxon>
        <taxon>Sordariomycetes</taxon>
        <taxon>Sordariomycetidae</taxon>
        <taxon>Sordariales</taxon>
        <taxon>Sordariales incertae sedis</taxon>
        <taxon>Madurella</taxon>
    </lineage>
</organism>
<evidence type="ECO:0000313" key="2">
    <source>
        <dbReference type="EMBL" id="GAB1316089.1"/>
    </source>
</evidence>